<evidence type="ECO:0000256" key="7">
    <source>
        <dbReference type="ARBA" id="ARBA00022692"/>
    </source>
</evidence>
<dbReference type="EC" id="2.7.13.3" evidence="3"/>
<evidence type="ECO:0000256" key="4">
    <source>
        <dbReference type="ARBA" id="ARBA00022475"/>
    </source>
</evidence>
<dbReference type="Pfam" id="PF00512">
    <property type="entry name" value="HisKA"/>
    <property type="match status" value="1"/>
</dbReference>
<dbReference type="STRING" id="84698.SAMN04488528_101415"/>
<dbReference type="SUPFAM" id="SSF55874">
    <property type="entry name" value="ATPase domain of HSP90 chaperone/DNA topoisomerase II/histidine kinase"/>
    <property type="match status" value="1"/>
</dbReference>
<keyword evidence="13 14" id="KW-0472">Membrane</keyword>
<evidence type="ECO:0000259" key="15">
    <source>
        <dbReference type="PROSITE" id="PS50109"/>
    </source>
</evidence>
<dbReference type="FunFam" id="3.30.565.10:FF:000006">
    <property type="entry name" value="Sensor histidine kinase WalK"/>
    <property type="match status" value="1"/>
</dbReference>
<keyword evidence="18" id="KW-1185">Reference proteome</keyword>
<evidence type="ECO:0000256" key="10">
    <source>
        <dbReference type="ARBA" id="ARBA00022840"/>
    </source>
</evidence>
<dbReference type="RefSeq" id="WP_090041129.1">
    <property type="nucleotide sequence ID" value="NZ_FOKI01000014.1"/>
</dbReference>
<evidence type="ECO:0000256" key="12">
    <source>
        <dbReference type="ARBA" id="ARBA00023012"/>
    </source>
</evidence>
<keyword evidence="7 14" id="KW-0812">Transmembrane</keyword>
<dbReference type="PANTHER" id="PTHR45528:SF1">
    <property type="entry name" value="SENSOR HISTIDINE KINASE CPXA"/>
    <property type="match status" value="1"/>
</dbReference>
<dbReference type="SMART" id="SM00387">
    <property type="entry name" value="HATPase_c"/>
    <property type="match status" value="1"/>
</dbReference>
<dbReference type="AlphaFoldDB" id="A0A1I0YQH6"/>
<dbReference type="FunFam" id="1.10.287.130:FF:000001">
    <property type="entry name" value="Two-component sensor histidine kinase"/>
    <property type="match status" value="1"/>
</dbReference>
<dbReference type="InterPro" id="IPR003660">
    <property type="entry name" value="HAMP_dom"/>
</dbReference>
<keyword evidence="8" id="KW-0547">Nucleotide-binding</keyword>
<dbReference type="InterPro" id="IPR036097">
    <property type="entry name" value="HisK_dim/P_sf"/>
</dbReference>
<keyword evidence="11 14" id="KW-1133">Transmembrane helix</keyword>
<protein>
    <recommendedName>
        <fullName evidence="3">histidine kinase</fullName>
        <ecNumber evidence="3">2.7.13.3</ecNumber>
    </recommendedName>
</protein>
<dbReference type="PANTHER" id="PTHR45528">
    <property type="entry name" value="SENSOR HISTIDINE KINASE CPXA"/>
    <property type="match status" value="1"/>
</dbReference>
<evidence type="ECO:0000256" key="13">
    <source>
        <dbReference type="ARBA" id="ARBA00023136"/>
    </source>
</evidence>
<evidence type="ECO:0000256" key="2">
    <source>
        <dbReference type="ARBA" id="ARBA00004651"/>
    </source>
</evidence>
<evidence type="ECO:0000256" key="8">
    <source>
        <dbReference type="ARBA" id="ARBA00022741"/>
    </source>
</evidence>
<dbReference type="Gene3D" id="6.10.340.10">
    <property type="match status" value="1"/>
</dbReference>
<evidence type="ECO:0000313" key="18">
    <source>
        <dbReference type="Proteomes" id="UP000198619"/>
    </source>
</evidence>
<evidence type="ECO:0000256" key="6">
    <source>
        <dbReference type="ARBA" id="ARBA00022679"/>
    </source>
</evidence>
<dbReference type="InterPro" id="IPR036890">
    <property type="entry name" value="HATPase_C_sf"/>
</dbReference>
<comment type="subcellular location">
    <subcellularLocation>
        <location evidence="2">Cell membrane</location>
        <topology evidence="2">Multi-pass membrane protein</topology>
    </subcellularLocation>
</comment>
<dbReference type="Gene3D" id="3.30.565.10">
    <property type="entry name" value="Histidine kinase-like ATPase, C-terminal domain"/>
    <property type="match status" value="1"/>
</dbReference>
<sequence>MKNSLVSKMIVAFTSIIAITFIIMATFLSIWFQGYYFNERKNQLDKVGNGIATSAMKYLYEQQDVSLNKLQRELVLASNALDANVLLTDSMGYVYAVSSEKFNDLLFNSLPIKEMDELRFGNTIEKKGVFFEPFKEPSYVYMKPIFLGNNFKGIIFMQTPLKQIKEPLMRVYTIIWICALIAVVTSSIFIYYFAQKILIRHLAHINSVAKKIAKGEADKRVSINSNDEIGELAKSFNTMADSLEEVEINRREFMSNVSHELRSPITSIKGFIGGILDGVIPKDKENYYLNIAFDEIKRLSRLVNDLLDLSSMEAGKLKLYVVELDINELIRLCVIKFEQRIKEKKLKVDVVFEGDHIYVAGDRDRLIQVITNLLDNAIKYVPEEGKISIDVSYKANKALVSIYNDGPIISNEHIAHIWERFYKDDKSRTSKISTGLGLPIVRNILTQLGEDIWVENKGKEQGVVFIFTLSKV</sequence>
<dbReference type="PROSITE" id="PS50109">
    <property type="entry name" value="HIS_KIN"/>
    <property type="match status" value="1"/>
</dbReference>
<dbReference type="Pfam" id="PF02518">
    <property type="entry name" value="HATPase_c"/>
    <property type="match status" value="1"/>
</dbReference>
<evidence type="ECO:0000256" key="5">
    <source>
        <dbReference type="ARBA" id="ARBA00022553"/>
    </source>
</evidence>
<evidence type="ECO:0000256" key="3">
    <source>
        <dbReference type="ARBA" id="ARBA00012438"/>
    </source>
</evidence>
<evidence type="ECO:0000256" key="14">
    <source>
        <dbReference type="SAM" id="Phobius"/>
    </source>
</evidence>
<dbReference type="Gene3D" id="1.10.287.130">
    <property type="match status" value="1"/>
</dbReference>
<organism evidence="17 18">
    <name type="scientific">Clostridium frigidicarnis</name>
    <dbReference type="NCBI Taxonomy" id="84698"/>
    <lineage>
        <taxon>Bacteria</taxon>
        <taxon>Bacillati</taxon>
        <taxon>Bacillota</taxon>
        <taxon>Clostridia</taxon>
        <taxon>Eubacteriales</taxon>
        <taxon>Clostridiaceae</taxon>
        <taxon>Clostridium</taxon>
    </lineage>
</organism>
<proteinExistence type="predicted"/>
<feature type="domain" description="Histidine kinase" evidence="15">
    <location>
        <begin position="256"/>
        <end position="472"/>
    </location>
</feature>
<dbReference type="GO" id="GO:0005524">
    <property type="term" value="F:ATP binding"/>
    <property type="evidence" value="ECO:0007669"/>
    <property type="project" value="UniProtKB-KW"/>
</dbReference>
<dbReference type="InterPro" id="IPR003661">
    <property type="entry name" value="HisK_dim/P_dom"/>
</dbReference>
<dbReference type="GO" id="GO:0000155">
    <property type="term" value="F:phosphorelay sensor kinase activity"/>
    <property type="evidence" value="ECO:0007669"/>
    <property type="project" value="InterPro"/>
</dbReference>
<keyword evidence="10" id="KW-0067">ATP-binding</keyword>
<dbReference type="GO" id="GO:0005886">
    <property type="term" value="C:plasma membrane"/>
    <property type="evidence" value="ECO:0007669"/>
    <property type="project" value="UniProtKB-SubCell"/>
</dbReference>
<evidence type="ECO:0000259" key="16">
    <source>
        <dbReference type="PROSITE" id="PS50885"/>
    </source>
</evidence>
<dbReference type="InterPro" id="IPR003594">
    <property type="entry name" value="HATPase_dom"/>
</dbReference>
<feature type="domain" description="HAMP" evidence="16">
    <location>
        <begin position="196"/>
        <end position="248"/>
    </location>
</feature>
<dbReference type="InterPro" id="IPR050398">
    <property type="entry name" value="HssS/ArlS-like"/>
</dbReference>
<dbReference type="InterPro" id="IPR005467">
    <property type="entry name" value="His_kinase_dom"/>
</dbReference>
<feature type="transmembrane region" description="Helical" evidence="14">
    <location>
        <begin position="171"/>
        <end position="194"/>
    </location>
</feature>
<name>A0A1I0YQH6_9CLOT</name>
<dbReference type="Proteomes" id="UP000198619">
    <property type="component" value="Unassembled WGS sequence"/>
</dbReference>
<evidence type="ECO:0000256" key="9">
    <source>
        <dbReference type="ARBA" id="ARBA00022777"/>
    </source>
</evidence>
<evidence type="ECO:0000256" key="11">
    <source>
        <dbReference type="ARBA" id="ARBA00022989"/>
    </source>
</evidence>
<reference evidence="17 18" key="1">
    <citation type="submission" date="2016-10" db="EMBL/GenBank/DDBJ databases">
        <authorList>
            <person name="de Groot N.N."/>
        </authorList>
    </citation>
    <scope>NUCLEOTIDE SEQUENCE [LARGE SCALE GENOMIC DNA]</scope>
    <source>
        <strain evidence="17 18">DSM 12271</strain>
    </source>
</reference>
<accession>A0A1I0YQH6</accession>
<dbReference type="SUPFAM" id="SSF158472">
    <property type="entry name" value="HAMP domain-like"/>
    <property type="match status" value="1"/>
</dbReference>
<dbReference type="EMBL" id="FOKI01000014">
    <property type="protein sequence ID" value="SFB14393.1"/>
    <property type="molecule type" value="Genomic_DNA"/>
</dbReference>
<keyword evidence="5" id="KW-0597">Phosphoprotein</keyword>
<dbReference type="CDD" id="cd00082">
    <property type="entry name" value="HisKA"/>
    <property type="match status" value="1"/>
</dbReference>
<dbReference type="PROSITE" id="PS50885">
    <property type="entry name" value="HAMP"/>
    <property type="match status" value="1"/>
</dbReference>
<dbReference type="Pfam" id="PF00672">
    <property type="entry name" value="HAMP"/>
    <property type="match status" value="1"/>
</dbReference>
<keyword evidence="9 17" id="KW-0418">Kinase</keyword>
<feature type="transmembrane region" description="Helical" evidence="14">
    <location>
        <begin position="12"/>
        <end position="32"/>
    </location>
</feature>
<dbReference type="OrthoDB" id="9813151at2"/>
<evidence type="ECO:0000256" key="1">
    <source>
        <dbReference type="ARBA" id="ARBA00000085"/>
    </source>
</evidence>
<keyword evidence="12" id="KW-0902">Two-component regulatory system</keyword>
<keyword evidence="6" id="KW-0808">Transferase</keyword>
<keyword evidence="4" id="KW-1003">Cell membrane</keyword>
<dbReference type="SUPFAM" id="SSF47384">
    <property type="entry name" value="Homodimeric domain of signal transducing histidine kinase"/>
    <property type="match status" value="1"/>
</dbReference>
<dbReference type="SMART" id="SM00304">
    <property type="entry name" value="HAMP"/>
    <property type="match status" value="1"/>
</dbReference>
<comment type="catalytic activity">
    <reaction evidence="1">
        <text>ATP + protein L-histidine = ADP + protein N-phospho-L-histidine.</text>
        <dbReference type="EC" id="2.7.13.3"/>
    </reaction>
</comment>
<dbReference type="CDD" id="cd06225">
    <property type="entry name" value="HAMP"/>
    <property type="match status" value="1"/>
</dbReference>
<gene>
    <name evidence="17" type="ORF">SAMN04488528_101415</name>
</gene>
<dbReference type="SMART" id="SM00388">
    <property type="entry name" value="HisKA"/>
    <property type="match status" value="1"/>
</dbReference>
<evidence type="ECO:0000313" key="17">
    <source>
        <dbReference type="EMBL" id="SFB14393.1"/>
    </source>
</evidence>